<keyword evidence="3" id="KW-1185">Reference proteome</keyword>
<evidence type="ECO:0000313" key="2">
    <source>
        <dbReference type="EMBL" id="KAK7467933.1"/>
    </source>
</evidence>
<feature type="compositionally biased region" description="Polar residues" evidence="1">
    <location>
        <begin position="148"/>
        <end position="159"/>
    </location>
</feature>
<dbReference type="Proteomes" id="UP001519460">
    <property type="component" value="Unassembled WGS sequence"/>
</dbReference>
<accession>A0ABD0JAC3</accession>
<gene>
    <name evidence="2" type="ORF">BaRGS_00036819</name>
</gene>
<sequence length="159" mass="17306">LGTDVYLSCPEEWVEGADVTLTCKVDAVRVNNRTCSGQMLDLVDFQFVSSSGTDASPECQVKDYMTKACGDDGGSGSLNSRGCRCMELSDGTYVFEYVVKMDKARYDGGSWRCVPTCRDTHLDDPLTYKVEKTCTGISISPAKKPQEPTGTSASIHSSW</sequence>
<evidence type="ECO:0000256" key="1">
    <source>
        <dbReference type="SAM" id="MobiDB-lite"/>
    </source>
</evidence>
<reference evidence="2 3" key="1">
    <citation type="journal article" date="2023" name="Sci. Data">
        <title>Genome assembly of the Korean intertidal mud-creeper Batillaria attramentaria.</title>
        <authorList>
            <person name="Patra A.K."/>
            <person name="Ho P.T."/>
            <person name="Jun S."/>
            <person name="Lee S.J."/>
            <person name="Kim Y."/>
            <person name="Won Y.J."/>
        </authorList>
    </citation>
    <scope>NUCLEOTIDE SEQUENCE [LARGE SCALE GENOMIC DNA]</scope>
    <source>
        <strain evidence="2">Wonlab-2016</strain>
    </source>
</reference>
<dbReference type="EMBL" id="JACVVK020000530">
    <property type="protein sequence ID" value="KAK7467933.1"/>
    <property type="molecule type" value="Genomic_DNA"/>
</dbReference>
<name>A0ABD0JAC3_9CAEN</name>
<proteinExistence type="predicted"/>
<feature type="region of interest" description="Disordered" evidence="1">
    <location>
        <begin position="139"/>
        <end position="159"/>
    </location>
</feature>
<protein>
    <submittedName>
        <fullName evidence="2">Uncharacterized protein</fullName>
    </submittedName>
</protein>
<feature type="non-terminal residue" evidence="2">
    <location>
        <position position="1"/>
    </location>
</feature>
<evidence type="ECO:0000313" key="3">
    <source>
        <dbReference type="Proteomes" id="UP001519460"/>
    </source>
</evidence>
<comment type="caution">
    <text evidence="2">The sequence shown here is derived from an EMBL/GenBank/DDBJ whole genome shotgun (WGS) entry which is preliminary data.</text>
</comment>
<dbReference type="AlphaFoldDB" id="A0ABD0JAC3"/>
<organism evidence="2 3">
    <name type="scientific">Batillaria attramentaria</name>
    <dbReference type="NCBI Taxonomy" id="370345"/>
    <lineage>
        <taxon>Eukaryota</taxon>
        <taxon>Metazoa</taxon>
        <taxon>Spiralia</taxon>
        <taxon>Lophotrochozoa</taxon>
        <taxon>Mollusca</taxon>
        <taxon>Gastropoda</taxon>
        <taxon>Caenogastropoda</taxon>
        <taxon>Sorbeoconcha</taxon>
        <taxon>Cerithioidea</taxon>
        <taxon>Batillariidae</taxon>
        <taxon>Batillaria</taxon>
    </lineage>
</organism>
<feature type="non-terminal residue" evidence="2">
    <location>
        <position position="159"/>
    </location>
</feature>